<comment type="caution">
    <text evidence="2">The sequence shown here is derived from an EMBL/GenBank/DDBJ whole genome shotgun (WGS) entry which is preliminary data.</text>
</comment>
<dbReference type="EMBL" id="CAUYUJ010017305">
    <property type="protein sequence ID" value="CAK0873681.1"/>
    <property type="molecule type" value="Genomic_DNA"/>
</dbReference>
<organism evidence="2 3">
    <name type="scientific">Prorocentrum cordatum</name>
    <dbReference type="NCBI Taxonomy" id="2364126"/>
    <lineage>
        <taxon>Eukaryota</taxon>
        <taxon>Sar</taxon>
        <taxon>Alveolata</taxon>
        <taxon>Dinophyceae</taxon>
        <taxon>Prorocentrales</taxon>
        <taxon>Prorocentraceae</taxon>
        <taxon>Prorocentrum</taxon>
    </lineage>
</organism>
<dbReference type="Proteomes" id="UP001189429">
    <property type="component" value="Unassembled WGS sequence"/>
</dbReference>
<feature type="non-terminal residue" evidence="2">
    <location>
        <position position="774"/>
    </location>
</feature>
<name>A0ABN9VK75_9DINO</name>
<feature type="region of interest" description="Disordered" evidence="1">
    <location>
        <begin position="735"/>
        <end position="757"/>
    </location>
</feature>
<evidence type="ECO:0000313" key="2">
    <source>
        <dbReference type="EMBL" id="CAK0873681.1"/>
    </source>
</evidence>
<protein>
    <submittedName>
        <fullName evidence="2">Uncharacterized protein</fullName>
    </submittedName>
</protein>
<gene>
    <name evidence="2" type="ORF">PCOR1329_LOCUS58802</name>
</gene>
<feature type="region of interest" description="Disordered" evidence="1">
    <location>
        <begin position="351"/>
        <end position="376"/>
    </location>
</feature>
<sequence length="774" mass="85682">MPPATPKPEPSANATGGEMWIEKASVDVRYPGLQGILLQEAVFDDYSVRRNVTLQFFDDDGAQTIVPHPENVRKQEAIVNHYARLVRDYGVIPGVRGEPWGIQSDTASGMPALMVTYGTLSRAVYKAAKKWPENRMVQVSLTRGLRNATLFDSRTPKDVIRWLRDWHNEFHNGSRFTLLQYWEHLNDMSAEYQACGKTGGAVMSFWDWYCARFKKEAERRKLERFEIHDMTMSLIGEKCVFIDPRMNNTNASFNIHMLSVQVFHDEVKSVIDGPILKHVFMKALYFFLPFVSAADEADDDDNATPSRQRVIPFLFEKQNLDVVRMLMTKMDTSVTKRKGLKKWEQIIAKREQDQDSAGTTATPAEPAKKKTRGSNKKVVVIQTPAEDWSDQSKHIYWITDCLTGLKTAVFLAKGADKISDSEKIDIVGSFALLAFEFCWQGHLALGQHSFTKWSDLRAKLRTLATQTTETMAASLTSIDGAKSVADLLVDCLIGGDEDIDDIDGLAVALQPGTSNDQLVAQINRLWASQGDLVREFVKGTSLKLPARMHRGYKAVVDQMVEEAGQIPLPEDMADAISGDQFELNRLIDRVVDVVLKHVTKVFSDEFGTLALLISQYMRKTSQVPSCCQGGLPTSMDATNFCGMRVQYIKQGFADVFCVVSNAELNECITSVTAALGEYKCANVPSYGLLGRLLSQSVADLCNAIKTKKSITASQGAKASLVDAAAKLGVDLDPKIEPEKQTENPGAQSSGSSSSQHLVVHGGAATINPDPLVVM</sequence>
<accession>A0ABN9VK75</accession>
<reference evidence="2" key="1">
    <citation type="submission" date="2023-10" db="EMBL/GenBank/DDBJ databases">
        <authorList>
            <person name="Chen Y."/>
            <person name="Shah S."/>
            <person name="Dougan E. K."/>
            <person name="Thang M."/>
            <person name="Chan C."/>
        </authorList>
    </citation>
    <scope>NUCLEOTIDE SEQUENCE [LARGE SCALE GENOMIC DNA]</scope>
</reference>
<proteinExistence type="predicted"/>
<evidence type="ECO:0000256" key="1">
    <source>
        <dbReference type="SAM" id="MobiDB-lite"/>
    </source>
</evidence>
<evidence type="ECO:0000313" key="3">
    <source>
        <dbReference type="Proteomes" id="UP001189429"/>
    </source>
</evidence>
<keyword evidence="3" id="KW-1185">Reference proteome</keyword>